<keyword evidence="1" id="KW-0949">S-adenosyl-L-methionine</keyword>
<evidence type="ECO:0000313" key="3">
    <source>
        <dbReference type="Proteomes" id="UP000034071"/>
    </source>
</evidence>
<dbReference type="InterPro" id="IPR029063">
    <property type="entry name" value="SAM-dependent_MTases_sf"/>
</dbReference>
<dbReference type="SUPFAM" id="SSF53335">
    <property type="entry name" value="S-adenosyl-L-methionine-dependent methyltransferases"/>
    <property type="match status" value="1"/>
</dbReference>
<keyword evidence="1" id="KW-0698">rRNA processing</keyword>
<comment type="subcellular location">
    <subcellularLocation>
        <location evidence="1">Cytoplasm</location>
    </subcellularLocation>
</comment>
<gene>
    <name evidence="1" type="primary">rsmJ</name>
    <name evidence="2" type="ORF">TQ33_2202</name>
</gene>
<accession>A0A0F6TSK6</accession>
<dbReference type="EC" id="2.1.1.242" evidence="1"/>
<comment type="catalytic activity">
    <reaction evidence="1">
        <text>guanosine(1516) in 16S rRNA + S-adenosyl-L-methionine = N(2)-methylguanosine(1516) in 16S rRNA + S-adenosyl-L-homocysteine + H(+)</text>
        <dbReference type="Rhea" id="RHEA:43220"/>
        <dbReference type="Rhea" id="RHEA-COMP:10412"/>
        <dbReference type="Rhea" id="RHEA-COMP:10413"/>
        <dbReference type="ChEBI" id="CHEBI:15378"/>
        <dbReference type="ChEBI" id="CHEBI:57856"/>
        <dbReference type="ChEBI" id="CHEBI:59789"/>
        <dbReference type="ChEBI" id="CHEBI:74269"/>
        <dbReference type="ChEBI" id="CHEBI:74481"/>
        <dbReference type="EC" id="2.1.1.242"/>
    </reaction>
</comment>
<proteinExistence type="inferred from homology"/>
<keyword evidence="3" id="KW-1185">Reference proteome</keyword>
<keyword evidence="1 2" id="KW-0489">Methyltransferase</keyword>
<dbReference type="OrthoDB" id="3191794at2"/>
<dbReference type="AlphaFoldDB" id="A0A0F6TSK6"/>
<dbReference type="KEGG" id="kge:TQ33_2202"/>
<dbReference type="STRING" id="914150.TQ33_2202"/>
<protein>
    <recommendedName>
        <fullName evidence="1">Ribosomal RNA small subunit methyltransferase J</fullName>
        <ecNumber evidence="1">2.1.1.242</ecNumber>
    </recommendedName>
    <alternativeName>
        <fullName evidence="1">16S rRNA m2G1516 methyltransferase</fullName>
    </alternativeName>
    <alternativeName>
        <fullName evidence="1">rRNA (guanine-N(2)-)-methyltransferase</fullName>
    </alternativeName>
</protein>
<dbReference type="Gene3D" id="3.40.50.150">
    <property type="entry name" value="Vaccinia Virus protein VP39"/>
    <property type="match status" value="1"/>
</dbReference>
<evidence type="ECO:0000256" key="1">
    <source>
        <dbReference type="HAMAP-Rule" id="MF_01523"/>
    </source>
</evidence>
<dbReference type="PANTHER" id="PTHR36112:SF1">
    <property type="entry name" value="RIBOSOMAL RNA SMALL SUBUNIT METHYLTRANSFERASE J"/>
    <property type="match status" value="1"/>
</dbReference>
<comment type="function">
    <text evidence="1">Specifically methylates the guanosine in position 1516 of 16S rRNA.</text>
</comment>
<comment type="caution">
    <text evidence="1">Lacks conserved residue(s) required for the propagation of feature annotation.</text>
</comment>
<dbReference type="PATRIC" id="fig|914150.5.peg.2231"/>
<reference evidence="2 3" key="1">
    <citation type="submission" date="2015-02" db="EMBL/GenBank/DDBJ databases">
        <title>Complete genome sequence of Kangiella geojedonensis strain YCS-5T.</title>
        <authorList>
            <person name="Kim K.M."/>
        </authorList>
    </citation>
    <scope>NUCLEOTIDE SEQUENCE [LARGE SCALE GENOMIC DNA]</scope>
    <source>
        <strain evidence="2 3">YCS-5</strain>
    </source>
</reference>
<feature type="binding site" evidence="1">
    <location>
        <begin position="107"/>
        <end position="108"/>
    </location>
    <ligand>
        <name>S-adenosyl-L-methionine</name>
        <dbReference type="ChEBI" id="CHEBI:59789"/>
    </ligand>
</feature>
<dbReference type="Proteomes" id="UP000034071">
    <property type="component" value="Chromosome"/>
</dbReference>
<dbReference type="InterPro" id="IPR007536">
    <property type="entry name" value="16SrRNA_methylTrfase_J"/>
</dbReference>
<dbReference type="HAMAP" id="MF_01523">
    <property type="entry name" value="16SrRNA_methyltr_J"/>
    <property type="match status" value="1"/>
</dbReference>
<dbReference type="RefSeq" id="WP_046562106.1">
    <property type="nucleotide sequence ID" value="NZ_CP010975.1"/>
</dbReference>
<evidence type="ECO:0000313" key="2">
    <source>
        <dbReference type="EMBL" id="AKE53127.1"/>
    </source>
</evidence>
<dbReference type="CDD" id="cd02440">
    <property type="entry name" value="AdoMet_MTases"/>
    <property type="match status" value="1"/>
</dbReference>
<feature type="binding site" evidence="1">
    <location>
        <position position="177"/>
    </location>
    <ligand>
        <name>S-adenosyl-L-methionine</name>
        <dbReference type="ChEBI" id="CHEBI:59789"/>
    </ligand>
</feature>
<dbReference type="GO" id="GO:0008990">
    <property type="term" value="F:rRNA (guanine-N2-)-methyltransferase activity"/>
    <property type="evidence" value="ECO:0007669"/>
    <property type="project" value="UniProtKB-UniRule"/>
</dbReference>
<dbReference type="PANTHER" id="PTHR36112">
    <property type="entry name" value="RIBOSOMAL RNA SMALL SUBUNIT METHYLTRANSFERASE J"/>
    <property type="match status" value="1"/>
</dbReference>
<keyword evidence="1 2" id="KW-0808">Transferase</keyword>
<name>A0A0F6TSK6_9GAMM</name>
<dbReference type="GO" id="GO:0005737">
    <property type="term" value="C:cytoplasm"/>
    <property type="evidence" value="ECO:0007669"/>
    <property type="project" value="UniProtKB-SubCell"/>
</dbReference>
<dbReference type="EMBL" id="CP010975">
    <property type="protein sequence ID" value="AKE53127.1"/>
    <property type="molecule type" value="Genomic_DNA"/>
</dbReference>
<dbReference type="HOGENOM" id="CLU_076324_0_0_6"/>
<sequence length="258" mass="28844">MNFAFLAKPNTPQAPSLLRDLPTVTDQSQVSQYEGYFYYNLENPQPFLSFAAPLDNKEASFTLDLTSGAIAYRRQHGGGRKQHIAKACGLKHNWNPNILDATAGLGRDAAELRSLGCSLRMIERSPFVASLLDDAIQRAQQSNVELFHSDFSLYQGQSVQLIEHLSQQQQPDIIYLDPMFPPKSKSAAVKKEMRLVKLLVGDDPDADELLPVALNHAKYRVVVKRPSYAPFLNNQKPSMSIESKGNRFDVYVLSSPSF</sequence>
<dbReference type="Pfam" id="PF04445">
    <property type="entry name" value="SAM_MT"/>
    <property type="match status" value="1"/>
</dbReference>
<feature type="binding site" evidence="1">
    <location>
        <begin position="123"/>
        <end position="124"/>
    </location>
    <ligand>
        <name>S-adenosyl-L-methionine</name>
        <dbReference type="ChEBI" id="CHEBI:59789"/>
    </ligand>
</feature>
<organism evidence="2 3">
    <name type="scientific">Kangiella geojedonensis</name>
    <dbReference type="NCBI Taxonomy" id="914150"/>
    <lineage>
        <taxon>Bacteria</taxon>
        <taxon>Pseudomonadati</taxon>
        <taxon>Pseudomonadota</taxon>
        <taxon>Gammaproteobacteria</taxon>
        <taxon>Kangiellales</taxon>
        <taxon>Kangiellaceae</taxon>
        <taxon>Kangiella</taxon>
    </lineage>
</organism>
<comment type="similarity">
    <text evidence="1">Belongs to the methyltransferase superfamily. RsmJ family.</text>
</comment>
<keyword evidence="1" id="KW-0963">Cytoplasm</keyword>